<dbReference type="SUPFAM" id="SSF52980">
    <property type="entry name" value="Restriction endonuclease-like"/>
    <property type="match status" value="1"/>
</dbReference>
<evidence type="ECO:0000256" key="1">
    <source>
        <dbReference type="ARBA" id="ARBA00022722"/>
    </source>
</evidence>
<sequence>MPGTKLAVTDSSEDVAGEIPIAWISRFAPRGRLPGMNSNSWASSPVVRRVMRANTSRDTAPERAVRRLVHAAGLRYRVDARPEPSLRRRADLVFTRARVAVFVDGCFWHGCPAHYSPPGTNSGYWAAKITANAERDAETTALLRDAGWTVLRGWEHEPAHDLAARVIHAVRARNGARA</sequence>
<protein>
    <recommendedName>
        <fullName evidence="9">T/G mismatch-specific endonuclease</fullName>
    </recommendedName>
</protein>
<dbReference type="Gene3D" id="3.40.960.10">
    <property type="entry name" value="VSR Endonuclease"/>
    <property type="match status" value="1"/>
</dbReference>
<keyword evidence="4" id="KW-0378">Hydrolase</keyword>
<evidence type="ECO:0000256" key="5">
    <source>
        <dbReference type="ARBA" id="ARBA00023204"/>
    </source>
</evidence>
<dbReference type="Proteomes" id="UP001501116">
    <property type="component" value="Unassembled WGS sequence"/>
</dbReference>
<evidence type="ECO:0000313" key="7">
    <source>
        <dbReference type="EMBL" id="GAA1990148.1"/>
    </source>
</evidence>
<keyword evidence="3" id="KW-0227">DNA damage</keyword>
<keyword evidence="5" id="KW-0234">DNA repair</keyword>
<organism evidence="7 8">
    <name type="scientific">Amycolatopsis minnesotensis</name>
    <dbReference type="NCBI Taxonomy" id="337894"/>
    <lineage>
        <taxon>Bacteria</taxon>
        <taxon>Bacillati</taxon>
        <taxon>Actinomycetota</taxon>
        <taxon>Actinomycetes</taxon>
        <taxon>Pseudonocardiales</taxon>
        <taxon>Pseudonocardiaceae</taxon>
        <taxon>Amycolatopsis</taxon>
    </lineage>
</organism>
<keyword evidence="8" id="KW-1185">Reference proteome</keyword>
<evidence type="ECO:0008006" key="9">
    <source>
        <dbReference type="Google" id="ProtNLM"/>
    </source>
</evidence>
<evidence type="ECO:0000256" key="4">
    <source>
        <dbReference type="ARBA" id="ARBA00022801"/>
    </source>
</evidence>
<evidence type="ECO:0000256" key="6">
    <source>
        <dbReference type="ARBA" id="ARBA00029466"/>
    </source>
</evidence>
<keyword evidence="2" id="KW-0255">Endonuclease</keyword>
<dbReference type="RefSeq" id="WP_344430934.1">
    <property type="nucleotide sequence ID" value="NZ_BAAANN010000054.1"/>
</dbReference>
<keyword evidence="1" id="KW-0540">Nuclease</keyword>
<comment type="similarity">
    <text evidence="6">Belongs to the Vsr family.</text>
</comment>
<accession>A0ABP5E7G9</accession>
<dbReference type="NCBIfam" id="TIGR00632">
    <property type="entry name" value="vsr"/>
    <property type="match status" value="1"/>
</dbReference>
<dbReference type="InterPro" id="IPR011335">
    <property type="entry name" value="Restrct_endonuc-II-like"/>
</dbReference>
<reference evidence="8" key="1">
    <citation type="journal article" date="2019" name="Int. J. Syst. Evol. Microbiol.">
        <title>The Global Catalogue of Microorganisms (GCM) 10K type strain sequencing project: providing services to taxonomists for standard genome sequencing and annotation.</title>
        <authorList>
            <consortium name="The Broad Institute Genomics Platform"/>
            <consortium name="The Broad Institute Genome Sequencing Center for Infectious Disease"/>
            <person name="Wu L."/>
            <person name="Ma J."/>
        </authorList>
    </citation>
    <scope>NUCLEOTIDE SEQUENCE [LARGE SCALE GENOMIC DNA]</scope>
    <source>
        <strain evidence="8">JCM 14545</strain>
    </source>
</reference>
<dbReference type="InterPro" id="IPR004603">
    <property type="entry name" value="DNA_mismatch_endonuc_vsr"/>
</dbReference>
<proteinExistence type="inferred from homology"/>
<name>A0ABP5E7G9_9PSEU</name>
<evidence type="ECO:0000256" key="3">
    <source>
        <dbReference type="ARBA" id="ARBA00022763"/>
    </source>
</evidence>
<dbReference type="EMBL" id="BAAANN010000054">
    <property type="protein sequence ID" value="GAA1990148.1"/>
    <property type="molecule type" value="Genomic_DNA"/>
</dbReference>
<evidence type="ECO:0000313" key="8">
    <source>
        <dbReference type="Proteomes" id="UP001501116"/>
    </source>
</evidence>
<comment type="caution">
    <text evidence="7">The sequence shown here is derived from an EMBL/GenBank/DDBJ whole genome shotgun (WGS) entry which is preliminary data.</text>
</comment>
<evidence type="ECO:0000256" key="2">
    <source>
        <dbReference type="ARBA" id="ARBA00022759"/>
    </source>
</evidence>
<gene>
    <name evidence="7" type="ORF">GCM10009754_80510</name>
</gene>
<dbReference type="Pfam" id="PF03852">
    <property type="entry name" value="Vsr"/>
    <property type="match status" value="1"/>
</dbReference>
<dbReference type="CDD" id="cd00221">
    <property type="entry name" value="Vsr"/>
    <property type="match status" value="1"/>
</dbReference>